<dbReference type="Gene3D" id="3.20.20.80">
    <property type="entry name" value="Glycosidases"/>
    <property type="match status" value="1"/>
</dbReference>
<name>A0A132AFQ4_SARSC</name>
<dbReference type="EMBL" id="JXLN01013486">
    <property type="protein sequence ID" value="KPM09395.1"/>
    <property type="molecule type" value="Genomic_DNA"/>
</dbReference>
<dbReference type="InterPro" id="IPR050314">
    <property type="entry name" value="Glycosyl_Hydrlase_18"/>
</dbReference>
<dbReference type="GO" id="GO:0004568">
    <property type="term" value="F:chitinase activity"/>
    <property type="evidence" value="ECO:0007669"/>
    <property type="project" value="TreeGrafter"/>
</dbReference>
<dbReference type="PROSITE" id="PS51910">
    <property type="entry name" value="GH18_2"/>
    <property type="match status" value="1"/>
</dbReference>
<evidence type="ECO:0000313" key="2">
    <source>
        <dbReference type="Proteomes" id="UP000616769"/>
    </source>
</evidence>
<sequence length="80" mass="9356">MQANSDQERRIGREKDREDFVKLLKELRDAFKPYGYVLSIAVSAGKDTIDRAYSVPEISNYVDYINLMSYDFHGAWEMQT</sequence>
<dbReference type="GO" id="GO:0008061">
    <property type="term" value="F:chitin binding"/>
    <property type="evidence" value="ECO:0007669"/>
    <property type="project" value="TreeGrafter"/>
</dbReference>
<gene>
    <name evidence="1" type="ORF">QR98_0079290</name>
</gene>
<dbReference type="Proteomes" id="UP000616769">
    <property type="component" value="Unassembled WGS sequence"/>
</dbReference>
<proteinExistence type="predicted"/>
<dbReference type="GO" id="GO:0005576">
    <property type="term" value="C:extracellular region"/>
    <property type="evidence" value="ECO:0007669"/>
    <property type="project" value="TreeGrafter"/>
</dbReference>
<accession>A0A132AFQ4</accession>
<protein>
    <submittedName>
        <fullName evidence="1">Chitinase-like protein 8</fullName>
    </submittedName>
</protein>
<dbReference type="InterPro" id="IPR001223">
    <property type="entry name" value="Glyco_hydro18_cat"/>
</dbReference>
<dbReference type="GO" id="GO:0006032">
    <property type="term" value="P:chitin catabolic process"/>
    <property type="evidence" value="ECO:0007669"/>
    <property type="project" value="TreeGrafter"/>
</dbReference>
<dbReference type="InterPro" id="IPR017853">
    <property type="entry name" value="GH"/>
</dbReference>
<dbReference type="VEuPathDB" id="VectorBase:SSCA002498"/>
<dbReference type="PANTHER" id="PTHR11177">
    <property type="entry name" value="CHITINASE"/>
    <property type="match status" value="1"/>
</dbReference>
<reference evidence="1 2" key="1">
    <citation type="journal article" date="2015" name="Parasit. Vectors">
        <title>Draft genome of the scabies mite.</title>
        <authorList>
            <person name="Rider S.D.Jr."/>
            <person name="Morgan M.S."/>
            <person name="Arlian L.G."/>
        </authorList>
    </citation>
    <scope>NUCLEOTIDE SEQUENCE [LARGE SCALE GENOMIC DNA]</scope>
    <source>
        <strain evidence="1">Arlian Lab</strain>
    </source>
</reference>
<dbReference type="OrthoDB" id="6489371at2759"/>
<organism evidence="1 2">
    <name type="scientific">Sarcoptes scabiei</name>
    <name type="common">Itch mite</name>
    <name type="synonym">Acarus scabiei</name>
    <dbReference type="NCBI Taxonomy" id="52283"/>
    <lineage>
        <taxon>Eukaryota</taxon>
        <taxon>Metazoa</taxon>
        <taxon>Ecdysozoa</taxon>
        <taxon>Arthropoda</taxon>
        <taxon>Chelicerata</taxon>
        <taxon>Arachnida</taxon>
        <taxon>Acari</taxon>
        <taxon>Acariformes</taxon>
        <taxon>Sarcoptiformes</taxon>
        <taxon>Astigmata</taxon>
        <taxon>Psoroptidia</taxon>
        <taxon>Sarcoptoidea</taxon>
        <taxon>Sarcoptidae</taxon>
        <taxon>Sarcoptinae</taxon>
        <taxon>Sarcoptes</taxon>
    </lineage>
</organism>
<dbReference type="SUPFAM" id="SSF51445">
    <property type="entry name" value="(Trans)glycosidases"/>
    <property type="match status" value="1"/>
</dbReference>
<dbReference type="Pfam" id="PF00704">
    <property type="entry name" value="Glyco_hydro_18"/>
    <property type="match status" value="1"/>
</dbReference>
<dbReference type="GO" id="GO:0005975">
    <property type="term" value="P:carbohydrate metabolic process"/>
    <property type="evidence" value="ECO:0007669"/>
    <property type="project" value="InterPro"/>
</dbReference>
<dbReference type="PANTHER" id="PTHR11177:SF360">
    <property type="entry name" value="CHITINASE 4-RELATED"/>
    <property type="match status" value="1"/>
</dbReference>
<feature type="non-terminal residue" evidence="1">
    <location>
        <position position="80"/>
    </location>
</feature>
<dbReference type="AlphaFoldDB" id="A0A132AFQ4"/>
<comment type="caution">
    <text evidence="1">The sequence shown here is derived from an EMBL/GenBank/DDBJ whole genome shotgun (WGS) entry which is preliminary data.</text>
</comment>
<evidence type="ECO:0000313" key="1">
    <source>
        <dbReference type="EMBL" id="KPM09395.1"/>
    </source>
</evidence>